<dbReference type="InterPro" id="IPR042183">
    <property type="entry name" value="MmgE/PrpD_sf_1"/>
</dbReference>
<dbReference type="Pfam" id="PF03972">
    <property type="entry name" value="MmgE_PrpD_N"/>
    <property type="match status" value="1"/>
</dbReference>
<evidence type="ECO:0008006" key="7">
    <source>
        <dbReference type="Google" id="ProtNLM"/>
    </source>
</evidence>
<dbReference type="GO" id="GO:0016853">
    <property type="term" value="F:isomerase activity"/>
    <property type="evidence" value="ECO:0007669"/>
    <property type="project" value="UniProtKB-KW"/>
</dbReference>
<organism evidence="5 6">
    <name type="scientific">Fusarium zealandicum</name>
    <dbReference type="NCBI Taxonomy" id="1053134"/>
    <lineage>
        <taxon>Eukaryota</taxon>
        <taxon>Fungi</taxon>
        <taxon>Dikarya</taxon>
        <taxon>Ascomycota</taxon>
        <taxon>Pezizomycotina</taxon>
        <taxon>Sordariomycetes</taxon>
        <taxon>Hypocreomycetidae</taxon>
        <taxon>Hypocreales</taxon>
        <taxon>Nectriaceae</taxon>
        <taxon>Fusarium</taxon>
        <taxon>Fusarium staphyleae species complex</taxon>
    </lineage>
</organism>
<name>A0A8H4UEP0_9HYPO</name>
<comment type="similarity">
    <text evidence="1">Belongs to the PrpF family.</text>
</comment>
<evidence type="ECO:0000256" key="2">
    <source>
        <dbReference type="ARBA" id="ARBA00023235"/>
    </source>
</evidence>
<dbReference type="PANTHER" id="PTHR43709:SF2">
    <property type="entry name" value="DUF453 DOMAIN PROTEIN (AFU_ORTHOLOGUE AFUA_6G00360)"/>
    <property type="match status" value="1"/>
</dbReference>
<dbReference type="InterPro" id="IPR036148">
    <property type="entry name" value="MmgE/PrpD_sf"/>
</dbReference>
<gene>
    <name evidence="5" type="ORF">FZEAL_8315</name>
</gene>
<dbReference type="Pfam" id="PF04303">
    <property type="entry name" value="PrpF"/>
    <property type="match status" value="1"/>
</dbReference>
<sequence length="841" mass="90319">MAAQTSSIPSVPATFLRGGTSKALFFHEKDIPAPGPLRDEFLIRVMGAPDASEIDGMGGGRIVTSKVAIIRPSTRPDADVDYTFAQIGIGKAVVAYDGNCGNISSGVGPFAINECLLKQESWYEGRRVVRIYNTGKDVILIAHVPIDKSTGRALEKGDYAISGCPGTGAPILMDYSKTAKPQVTLPTGRVIETLDCTFGSIEATYCEVGNPIVFVEAESLGIHGNETVASIDDNKDLIQRGKEVRGRMAQKLQKCTDWAKVDEESPMLPMVAMVSKPTSKEGHIQSRLLLDNHCHPSMAGTGGVCTATVSRIQGSIVNRILSNSALESDTLMIQHPAGHLPVSVKAKDGENGLPVFEVLGFIRTSRYLFQGQLFVPADIQDDWNRSKESSNSVSAAGKALDEQAIDHPSDAQQSDDSSPTDVQFEDLSPEAVERLRQCLLDFIGVAELGSKVAESSPVFLKGVEMVTAGFPGNNTVLGTDKRFPAQYAAMLNGAYAHTLDFDDTHTGGVVHVGVTVFAATLAEAESHPDLTFKDFLMAAAVGYEVSCRVAIALGVSSWHRGFHNTSVAGIFGAVAAISRLRGLSIGETENAFGLAVSFASGSMQYLANGSWNKRLRPAKAAHDSFIVVAMAQAGALGAAQPIEGKYGLIAAHTDTLNARVNVDGLGQAWEFINTGLKPYSACRVAHTSIELANLMSSKDSTSESVKSIRILMDPAPFPIVAFYQAAASWLYGDDQGWAIYDHIHDPAVHELCDKITIESKEMSDDLITTMIVTYQDGQTREMTLEKPKWQEPERPPHNEEVAQRFKSLAVPVLGDQKADEVIRFATGSLDAPMTGLMNLLA</sequence>
<dbReference type="Gene3D" id="1.10.4100.10">
    <property type="entry name" value="2-methylcitrate dehydratase PrpD"/>
    <property type="match status" value="1"/>
</dbReference>
<dbReference type="OrthoDB" id="10267976at2759"/>
<feature type="domain" description="MmgE/PrpD N-terminal" evidence="3">
    <location>
        <begin position="421"/>
        <end position="655"/>
    </location>
</feature>
<evidence type="ECO:0000259" key="3">
    <source>
        <dbReference type="Pfam" id="PF03972"/>
    </source>
</evidence>
<dbReference type="SUPFAM" id="SSF103378">
    <property type="entry name" value="2-methylcitrate dehydratase PrpD"/>
    <property type="match status" value="1"/>
</dbReference>
<dbReference type="InterPro" id="IPR007400">
    <property type="entry name" value="PrpF-like"/>
</dbReference>
<dbReference type="GO" id="GO:0016829">
    <property type="term" value="F:lyase activity"/>
    <property type="evidence" value="ECO:0007669"/>
    <property type="project" value="InterPro"/>
</dbReference>
<dbReference type="Gene3D" id="3.10.310.10">
    <property type="entry name" value="Diaminopimelate Epimerase, Chain A, domain 1"/>
    <property type="match status" value="2"/>
</dbReference>
<reference evidence="5" key="1">
    <citation type="journal article" date="2020" name="BMC Genomics">
        <title>Correction to: Identification and distribution of gene clusters required for synthesis of sphingolipid metabolism inhibitors in diverse species of the filamentous fungus Fusarium.</title>
        <authorList>
            <person name="Kim H.S."/>
            <person name="Lohmar J.M."/>
            <person name="Busman M."/>
            <person name="Brown D.W."/>
            <person name="Naumann T.A."/>
            <person name="Divon H.H."/>
            <person name="Lysoe E."/>
            <person name="Uhlig S."/>
            <person name="Proctor R.H."/>
        </authorList>
    </citation>
    <scope>NUCLEOTIDE SEQUENCE</scope>
    <source>
        <strain evidence="5">NRRL 22465</strain>
    </source>
</reference>
<evidence type="ECO:0000259" key="4">
    <source>
        <dbReference type="Pfam" id="PF19305"/>
    </source>
</evidence>
<dbReference type="InterPro" id="IPR045336">
    <property type="entry name" value="MmgE_PrpD_N"/>
</dbReference>
<keyword evidence="6" id="KW-1185">Reference proteome</keyword>
<feature type="domain" description="MmgE/PrpD C-terminal" evidence="4">
    <location>
        <begin position="723"/>
        <end position="821"/>
    </location>
</feature>
<reference evidence="5" key="2">
    <citation type="submission" date="2020-05" db="EMBL/GenBank/DDBJ databases">
        <authorList>
            <person name="Kim H.-S."/>
            <person name="Proctor R.H."/>
            <person name="Brown D.W."/>
        </authorList>
    </citation>
    <scope>NUCLEOTIDE SEQUENCE</scope>
    <source>
        <strain evidence="5">NRRL 22465</strain>
    </source>
</reference>
<dbReference type="EMBL" id="JABEYC010000700">
    <property type="protein sequence ID" value="KAF4974854.1"/>
    <property type="molecule type" value="Genomic_DNA"/>
</dbReference>
<dbReference type="SUPFAM" id="SSF54506">
    <property type="entry name" value="Diaminopimelate epimerase-like"/>
    <property type="match status" value="2"/>
</dbReference>
<dbReference type="Pfam" id="PF19305">
    <property type="entry name" value="MmgE_PrpD_C"/>
    <property type="match status" value="1"/>
</dbReference>
<dbReference type="Proteomes" id="UP000635477">
    <property type="component" value="Unassembled WGS sequence"/>
</dbReference>
<evidence type="ECO:0000256" key="1">
    <source>
        <dbReference type="ARBA" id="ARBA00007673"/>
    </source>
</evidence>
<proteinExistence type="inferred from homology"/>
<dbReference type="PANTHER" id="PTHR43709">
    <property type="entry name" value="ACONITATE ISOMERASE-RELATED"/>
    <property type="match status" value="1"/>
</dbReference>
<protein>
    <recommendedName>
        <fullName evidence="7">2-methylcitrate dehydratase</fullName>
    </recommendedName>
</protein>
<dbReference type="AlphaFoldDB" id="A0A8H4UEP0"/>
<keyword evidence="2" id="KW-0413">Isomerase</keyword>
<accession>A0A8H4UEP0</accession>
<dbReference type="InterPro" id="IPR045337">
    <property type="entry name" value="MmgE_PrpD_C"/>
</dbReference>
<evidence type="ECO:0000313" key="5">
    <source>
        <dbReference type="EMBL" id="KAF4974854.1"/>
    </source>
</evidence>
<evidence type="ECO:0000313" key="6">
    <source>
        <dbReference type="Proteomes" id="UP000635477"/>
    </source>
</evidence>
<comment type="caution">
    <text evidence="5">The sequence shown here is derived from an EMBL/GenBank/DDBJ whole genome shotgun (WGS) entry which is preliminary data.</text>
</comment>